<dbReference type="PANTHER" id="PTHR20861">
    <property type="entry name" value="HOMOSERINE/4-DIPHOSPHOCYTIDYL-2-C-METHYL-D-ERYTHRITOL KINASE"/>
    <property type="match status" value="1"/>
</dbReference>
<evidence type="ECO:0000313" key="6">
    <source>
        <dbReference type="Proteomes" id="UP000067738"/>
    </source>
</evidence>
<evidence type="ECO:0000256" key="2">
    <source>
        <dbReference type="PIRNR" id="PIRNR004884"/>
    </source>
</evidence>
<dbReference type="GO" id="GO:0005524">
    <property type="term" value="F:ATP binding"/>
    <property type="evidence" value="ECO:0007669"/>
    <property type="project" value="UniProtKB-UniRule"/>
</dbReference>
<evidence type="ECO:0000259" key="4">
    <source>
        <dbReference type="Pfam" id="PF08544"/>
    </source>
</evidence>
<keyword evidence="6" id="KW-1185">Reference proteome</keyword>
<proteinExistence type="inferred from homology"/>
<sequence length="329" mass="36354">MLIKSPSRLHLGLIDMNGSYGRLDGGIGLTIQDPNLILFGEPAEKGITVDFNENFNFNETIRNECITKITKAAQEVIDFYGVDEGFYFRVDRAYPPHSGLGSGTQIALSTGKLITEHIGQEANGYTLGKITGRGGTSGIGVFAFDYGGFIVDGGHSRKEKTSFLPSSASKASPPQLFGRYEFPDEWGVLLVILKSDVSVNGQKEVNIFQEYCPIDRNEVELYSHLIFMNMIPFLLEKDLPCFGNIINKIQTIGFKNIEIKLQSDNIKKLMAKLTEIGAYAVGMSSFGPTVYSFYDKTNKHIVQEIKDYVGDDGIVITTKAQNHGHVLTK</sequence>
<dbReference type="Proteomes" id="UP000067738">
    <property type="component" value="Chromosome"/>
</dbReference>
<dbReference type="Gene3D" id="3.30.230.10">
    <property type="match status" value="1"/>
</dbReference>
<dbReference type="RefSeq" id="WP_058739771.1">
    <property type="nucleotide sequence ID" value="NZ_CP011266.1"/>
</dbReference>
<feature type="domain" description="GHMP kinase N-terminal" evidence="3">
    <location>
        <begin position="69"/>
        <end position="148"/>
    </location>
</feature>
<dbReference type="GO" id="GO:0043793">
    <property type="term" value="F:beta-ribofuranosylaminobenzene 5'-phosphate synthase activity"/>
    <property type="evidence" value="ECO:0007669"/>
    <property type="project" value="UniProtKB-EC"/>
</dbReference>
<comment type="catalytic activity">
    <reaction evidence="2">
        <text>5-phospho-alpha-D-ribose 1-diphosphate + 4-hydroxybenzoate + H(+) = 4-(beta-D-ribofuranosyl)phenol 5'-phosphate + CO2 + diphosphate</text>
        <dbReference type="Rhea" id="RHEA:48556"/>
        <dbReference type="ChEBI" id="CHEBI:15378"/>
        <dbReference type="ChEBI" id="CHEBI:16526"/>
        <dbReference type="ChEBI" id="CHEBI:17879"/>
        <dbReference type="ChEBI" id="CHEBI:33019"/>
        <dbReference type="ChEBI" id="CHEBI:58017"/>
        <dbReference type="ChEBI" id="CHEBI:82767"/>
        <dbReference type="EC" id="2.4.2.54"/>
    </reaction>
</comment>
<accession>A0A0U2SKZ4</accession>
<evidence type="ECO:0000313" key="5">
    <source>
        <dbReference type="EMBL" id="ALT69541.1"/>
    </source>
</evidence>
<dbReference type="EC" id="2.4.2.54" evidence="2"/>
<reference evidence="5 6" key="1">
    <citation type="submission" date="2015-04" db="EMBL/GenBank/DDBJ databases">
        <title>The complete genome sequence of the rumen methanogen Methanobrevibacter millerae SM9.</title>
        <authorList>
            <person name="Leahy S.C."/>
            <person name="Kelly W.J."/>
            <person name="Pacheco D.M."/>
            <person name="Li D."/>
            <person name="Altermann E."/>
            <person name="Attwood G.T."/>
        </authorList>
    </citation>
    <scope>NUCLEOTIDE SEQUENCE [LARGE SCALE GENOMIC DNA]</scope>
    <source>
        <strain evidence="5 6">SM9</strain>
    </source>
</reference>
<gene>
    <name evidence="5" type="primary">mptG2</name>
    <name evidence="5" type="ORF">sm9_1774</name>
</gene>
<evidence type="ECO:0000256" key="1">
    <source>
        <dbReference type="ARBA" id="ARBA00022679"/>
    </source>
</evidence>
<dbReference type="InterPro" id="IPR014721">
    <property type="entry name" value="Ribsml_uS5_D2-typ_fold_subgr"/>
</dbReference>
<dbReference type="SUPFAM" id="SSF54211">
    <property type="entry name" value="Ribosomal protein S5 domain 2-like"/>
    <property type="match status" value="1"/>
</dbReference>
<keyword evidence="1 2" id="KW-0808">Transferase</keyword>
<dbReference type="AlphaFoldDB" id="A0A0U2SKZ4"/>
<dbReference type="PATRIC" id="fig|230361.4.peg.1836"/>
<dbReference type="OrthoDB" id="85156at2157"/>
<dbReference type="Pfam" id="PF00288">
    <property type="entry name" value="GHMP_kinases_N"/>
    <property type="match status" value="1"/>
</dbReference>
<dbReference type="NCBIfam" id="TIGR00144">
    <property type="entry name" value="beta_RFAP_syn"/>
    <property type="match status" value="1"/>
</dbReference>
<comment type="similarity">
    <text evidence="2">Belongs to the beta-RFA-P synthase family.</text>
</comment>
<comment type="subunit">
    <text evidence="2">Homodimer.</text>
</comment>
<comment type="function">
    <text evidence="2">Catalyzes the condensation of 4-aminobenzoate (pABA) with 5-phospho-alpha-D-ribose 1-diphosphate (PRPP) to produce beta-ribofuranosylaminobenzene 5'-phosphate (beta-RFA-P).</text>
</comment>
<dbReference type="InterPro" id="IPR053442">
    <property type="entry name" value="Beta-RFA-P_synthase"/>
</dbReference>
<name>A0A0U2SKZ4_9EURY</name>
<dbReference type="InterPro" id="IPR013750">
    <property type="entry name" value="GHMP_kinase_C_dom"/>
</dbReference>
<keyword evidence="2" id="KW-0328">Glycosyltransferase</keyword>
<dbReference type="InterPro" id="IPR006204">
    <property type="entry name" value="GHMP_kinase_N_dom"/>
</dbReference>
<dbReference type="EMBL" id="CP011266">
    <property type="protein sequence ID" value="ALT69541.1"/>
    <property type="molecule type" value="Genomic_DNA"/>
</dbReference>
<dbReference type="InterPro" id="IPR020568">
    <property type="entry name" value="Ribosomal_Su5_D2-typ_SF"/>
</dbReference>
<feature type="domain" description="GHMP kinase C-terminal" evidence="4">
    <location>
        <begin position="230"/>
        <end position="301"/>
    </location>
</feature>
<protein>
    <recommendedName>
        <fullName evidence="2">Beta-ribofuranosylaminobenzene 5'-phosphate synthase</fullName>
        <shortName evidence="2">Beta-RFA-P synthase</shortName>
        <ecNumber evidence="2">2.4.2.54</ecNumber>
    </recommendedName>
</protein>
<dbReference type="PANTHER" id="PTHR20861:SF6">
    <property type="entry name" value="BETA-RIBOFURANOSYLPHENOL 5'-PHOSPHATE SYNTHASE"/>
    <property type="match status" value="1"/>
</dbReference>
<dbReference type="UniPathway" id="UPA00065"/>
<dbReference type="KEGG" id="mmil:sm9_1774"/>
<dbReference type="NCBIfam" id="NF040726">
    <property type="entry name" value="BetaRFA-P_synth"/>
    <property type="match status" value="1"/>
</dbReference>
<dbReference type="GeneID" id="26736719"/>
<evidence type="ECO:0000259" key="3">
    <source>
        <dbReference type="Pfam" id="PF00288"/>
    </source>
</evidence>
<organism evidence="5 6">
    <name type="scientific">Methanobrevibacter millerae</name>
    <dbReference type="NCBI Taxonomy" id="230361"/>
    <lineage>
        <taxon>Archaea</taxon>
        <taxon>Methanobacteriati</taxon>
        <taxon>Methanobacteriota</taxon>
        <taxon>Methanomada group</taxon>
        <taxon>Methanobacteria</taxon>
        <taxon>Methanobacteriales</taxon>
        <taxon>Methanobacteriaceae</taxon>
        <taxon>Methanobrevibacter</taxon>
    </lineage>
</organism>
<dbReference type="InterPro" id="IPR004422">
    <property type="entry name" value="RFAP_synthase"/>
</dbReference>
<dbReference type="PIRSF" id="PIRSF004884">
    <property type="entry name" value="Sugar_kin_arch"/>
    <property type="match status" value="1"/>
</dbReference>
<comment type="pathway">
    <text evidence="2">Cofactor biosynthesis; 5,6,7,8-tetrahydromethanopterin biosynthesis.</text>
</comment>
<dbReference type="Pfam" id="PF08544">
    <property type="entry name" value="GHMP_kinases_C"/>
    <property type="match status" value="1"/>
</dbReference>